<dbReference type="PROSITE" id="PS51194">
    <property type="entry name" value="HELICASE_CTER"/>
    <property type="match status" value="1"/>
</dbReference>
<dbReference type="OMA" id="DNWGREV"/>
<dbReference type="AlphaFoldDB" id="A0A2K3DY77"/>
<dbReference type="InterPro" id="IPR049730">
    <property type="entry name" value="SNF2/RAD54-like_C"/>
</dbReference>
<evidence type="ECO:0000256" key="1">
    <source>
        <dbReference type="ARBA" id="ARBA00022801"/>
    </source>
</evidence>
<dbReference type="RefSeq" id="XP_042926284.1">
    <property type="nucleotide sequence ID" value="XM_043061155.1"/>
</dbReference>
<dbReference type="ExpressionAtlas" id="A0A2K3DY77">
    <property type="expression patterns" value="baseline"/>
</dbReference>
<dbReference type="InterPro" id="IPR001650">
    <property type="entry name" value="Helicase_C-like"/>
</dbReference>
<evidence type="ECO:0000256" key="2">
    <source>
        <dbReference type="SAM" id="MobiDB-lite"/>
    </source>
</evidence>
<dbReference type="PANTHER" id="PTHR45629:SF7">
    <property type="entry name" value="DNA EXCISION REPAIR PROTEIN ERCC-6-RELATED"/>
    <property type="match status" value="1"/>
</dbReference>
<dbReference type="SUPFAM" id="SSF52540">
    <property type="entry name" value="P-loop containing nucleoside triphosphate hydrolases"/>
    <property type="match status" value="2"/>
</dbReference>
<dbReference type="InParanoid" id="A0A2K3DY77"/>
<dbReference type="PROSITE" id="PS51192">
    <property type="entry name" value="HELICASE_ATP_BIND_1"/>
    <property type="match status" value="1"/>
</dbReference>
<evidence type="ECO:0000313" key="5">
    <source>
        <dbReference type="EMBL" id="PNW85491.1"/>
    </source>
</evidence>
<dbReference type="GO" id="GO:0005634">
    <property type="term" value="C:nucleus"/>
    <property type="evidence" value="ECO:0000318"/>
    <property type="project" value="GO_Central"/>
</dbReference>
<dbReference type="CDD" id="cd18793">
    <property type="entry name" value="SF2_C_SNF"/>
    <property type="match status" value="1"/>
</dbReference>
<dbReference type="OrthoDB" id="413460at2759"/>
<feature type="compositionally biased region" description="Low complexity" evidence="2">
    <location>
        <begin position="51"/>
        <end position="67"/>
    </location>
</feature>
<dbReference type="InterPro" id="IPR050496">
    <property type="entry name" value="SNF2_RAD54_helicase_repair"/>
</dbReference>
<dbReference type="GO" id="GO:0005524">
    <property type="term" value="F:ATP binding"/>
    <property type="evidence" value="ECO:0007669"/>
    <property type="project" value="InterPro"/>
</dbReference>
<evidence type="ECO:0000313" key="6">
    <source>
        <dbReference type="Proteomes" id="UP000006906"/>
    </source>
</evidence>
<dbReference type="PANTHER" id="PTHR45629">
    <property type="entry name" value="SNF2/RAD54 FAMILY MEMBER"/>
    <property type="match status" value="1"/>
</dbReference>
<dbReference type="PaxDb" id="3055-EDP04516"/>
<dbReference type="GO" id="GO:0007131">
    <property type="term" value="P:reciprocal meiotic recombination"/>
    <property type="evidence" value="ECO:0000318"/>
    <property type="project" value="GO_Central"/>
</dbReference>
<keyword evidence="1" id="KW-0378">Hydrolase</keyword>
<protein>
    <submittedName>
        <fullName evidence="5">Uncharacterized protein</fullName>
    </submittedName>
</protein>
<dbReference type="InterPro" id="IPR000330">
    <property type="entry name" value="SNF2_N"/>
</dbReference>
<keyword evidence="6" id="KW-1185">Reference proteome</keyword>
<dbReference type="Pfam" id="PF00271">
    <property type="entry name" value="Helicase_C"/>
    <property type="match status" value="1"/>
</dbReference>
<name>A0A2K3DY77_CHLRE</name>
<feature type="domain" description="Helicase ATP-binding" evidence="3">
    <location>
        <begin position="367"/>
        <end position="537"/>
    </location>
</feature>
<feature type="compositionally biased region" description="Acidic residues" evidence="2">
    <location>
        <begin position="1004"/>
        <end position="1017"/>
    </location>
</feature>
<feature type="compositionally biased region" description="Gly residues" evidence="2">
    <location>
        <begin position="939"/>
        <end position="950"/>
    </location>
</feature>
<dbReference type="InterPro" id="IPR014001">
    <property type="entry name" value="Helicase_ATP-bd"/>
</dbReference>
<sequence length="1074" mass="110903">MLKRGRGGFTAPRRIGDPAISAGSSQGASAAPATTQSAARHDEEDLENVPAASLAPPCAGKAAAPASRAEPGYRAPLAQAPANTNTGAYGFEPTAPAIKRPPGFQRPAMVPTKLPRTAPASVAAASACVRGANASAGPGGSAGGGAAGSGSSGPAMEEVFGVLFTKTALLAKKKASKQFADGVMVTFEDGTAVLYDQDSKVITKGRYKAFGKASASDLTFELGNWHAEMDKQLSVEDFRSGACFVSNTCSTSAAAAAAAPAPRKPALSSFKPHVPVGGGTVAGRPAGAGGPSGSGRAAAAAGVLPTGLHDPHAPGAVVLNTVQWKGGSGKLRDGRPVTPVTVDPYLGRLLRPHQAEGVRFMYEAVMGLRTADKTGCILADEMGLGKTLQVITLAWTLLRQGPEGRPVAGKVLVVTPATLVDNWGREVKKWLGSERLQALCLQQSPTAKQQILEFRHGVHQKMMITSYETLRKHAKDLAGVFDLLVCDEGHRLKSVGGNKTIDALLSLGCQRRVLLTGTPVQNDLQEFYALLSFVAPEALGSAALFNRVYGIPITRSQEGTATAEDKELGAARSSELKAKVSAFILRRTQALLAKHLPPLASLTLFCRPTEQQVSLYTAVLRSKAVASLLGGGGGGGEDNTLAVITALRKVANHPDLLLGGGDAADGEGRVNVSSCLPDFSADFAATGTAQSAGKMQVLSELLRGIGAVGERCVVVSTSTAALDLVGRLVCRPLGLSTVRIDGATSVDGRQIIVDNFNKLNMGQVFLLSTRAGGAGLNLVGANHLVLYDSDWNPAMDQQAMARIWRDGQTKPCHVYRMLTTGTIEEKVYQRQLMKADLASATMVGGGAGGGGKSGGGKFTREELRALFSLNTATASDTRDLLPPGRVAGLRWLEPEEFAAPADSPLAVAVATGLVTCINQMAAHSLEPEEAVAAAPGCEGAAGGAAAGSGSGAQPMGAEESLQREGAGVGKPARAARRARAQAQAVVESEDSMDGDFEDGKGAQESEEEVDVEEEAVEEAPAPAPPSQRRRLLQSQGAGQAGQQEEEVVVAAAAGADSGLPAAHDNPDELNLEDW</sequence>
<feature type="domain" description="Helicase C-terminal" evidence="4">
    <location>
        <begin position="700"/>
        <end position="864"/>
    </location>
</feature>
<evidence type="ECO:0000259" key="4">
    <source>
        <dbReference type="PROSITE" id="PS51194"/>
    </source>
</evidence>
<feature type="compositionally biased region" description="Acidic residues" evidence="2">
    <location>
        <begin position="987"/>
        <end position="996"/>
    </location>
</feature>
<dbReference type="Gramene" id="PNW85491">
    <property type="protein sequence ID" value="PNW85491"/>
    <property type="gene ID" value="CHLRE_03g189000v5"/>
</dbReference>
<dbReference type="Gene3D" id="3.40.50.300">
    <property type="entry name" value="P-loop containing nucleotide triphosphate hydrolases"/>
    <property type="match status" value="1"/>
</dbReference>
<dbReference type="STRING" id="3055.A0A2K3DY77"/>
<reference evidence="5 6" key="1">
    <citation type="journal article" date="2007" name="Science">
        <title>The Chlamydomonas genome reveals the evolution of key animal and plant functions.</title>
        <authorList>
            <person name="Merchant S.S."/>
            <person name="Prochnik S.E."/>
            <person name="Vallon O."/>
            <person name="Harris E.H."/>
            <person name="Karpowicz S.J."/>
            <person name="Witman G.B."/>
            <person name="Terry A."/>
            <person name="Salamov A."/>
            <person name="Fritz-Laylin L.K."/>
            <person name="Marechal-Drouard L."/>
            <person name="Marshall W.F."/>
            <person name="Qu L.H."/>
            <person name="Nelson D.R."/>
            <person name="Sanderfoot A.A."/>
            <person name="Spalding M.H."/>
            <person name="Kapitonov V.V."/>
            <person name="Ren Q."/>
            <person name="Ferris P."/>
            <person name="Lindquist E."/>
            <person name="Shapiro H."/>
            <person name="Lucas S.M."/>
            <person name="Grimwood J."/>
            <person name="Schmutz J."/>
            <person name="Cardol P."/>
            <person name="Cerutti H."/>
            <person name="Chanfreau G."/>
            <person name="Chen C.L."/>
            <person name="Cognat V."/>
            <person name="Croft M.T."/>
            <person name="Dent R."/>
            <person name="Dutcher S."/>
            <person name="Fernandez E."/>
            <person name="Fukuzawa H."/>
            <person name="Gonzalez-Ballester D."/>
            <person name="Gonzalez-Halphen D."/>
            <person name="Hallmann A."/>
            <person name="Hanikenne M."/>
            <person name="Hippler M."/>
            <person name="Inwood W."/>
            <person name="Jabbari K."/>
            <person name="Kalanon M."/>
            <person name="Kuras R."/>
            <person name="Lefebvre P.A."/>
            <person name="Lemaire S.D."/>
            <person name="Lobanov A.V."/>
            <person name="Lohr M."/>
            <person name="Manuell A."/>
            <person name="Meier I."/>
            <person name="Mets L."/>
            <person name="Mittag M."/>
            <person name="Mittelmeier T."/>
            <person name="Moroney J.V."/>
            <person name="Moseley J."/>
            <person name="Napoli C."/>
            <person name="Nedelcu A.M."/>
            <person name="Niyogi K."/>
            <person name="Novoselov S.V."/>
            <person name="Paulsen I.T."/>
            <person name="Pazour G."/>
            <person name="Purton S."/>
            <person name="Ral J.P."/>
            <person name="Riano-Pachon D.M."/>
            <person name="Riekhof W."/>
            <person name="Rymarquis L."/>
            <person name="Schroda M."/>
            <person name="Stern D."/>
            <person name="Umen J."/>
            <person name="Willows R."/>
            <person name="Wilson N."/>
            <person name="Zimmer S.L."/>
            <person name="Allmer J."/>
            <person name="Balk J."/>
            <person name="Bisova K."/>
            <person name="Chen C.J."/>
            <person name="Elias M."/>
            <person name="Gendler K."/>
            <person name="Hauser C."/>
            <person name="Lamb M.R."/>
            <person name="Ledford H."/>
            <person name="Long J.C."/>
            <person name="Minagawa J."/>
            <person name="Page M.D."/>
            <person name="Pan J."/>
            <person name="Pootakham W."/>
            <person name="Roje S."/>
            <person name="Rose A."/>
            <person name="Stahlberg E."/>
            <person name="Terauchi A.M."/>
            <person name="Yang P."/>
            <person name="Ball S."/>
            <person name="Bowler C."/>
            <person name="Dieckmann C.L."/>
            <person name="Gladyshev V.N."/>
            <person name="Green P."/>
            <person name="Jorgensen R."/>
            <person name="Mayfield S."/>
            <person name="Mueller-Roeber B."/>
            <person name="Rajamani S."/>
            <person name="Sayre R.T."/>
            <person name="Brokstein P."/>
            <person name="Dubchak I."/>
            <person name="Goodstein D."/>
            <person name="Hornick L."/>
            <person name="Huang Y.W."/>
            <person name="Jhaveri J."/>
            <person name="Luo Y."/>
            <person name="Martinez D."/>
            <person name="Ngau W.C."/>
            <person name="Otillar B."/>
            <person name="Poliakov A."/>
            <person name="Porter A."/>
            <person name="Szajkowski L."/>
            <person name="Werner G."/>
            <person name="Zhou K."/>
            <person name="Grigoriev I.V."/>
            <person name="Rokhsar D.S."/>
            <person name="Grossman A.R."/>
        </authorList>
    </citation>
    <scope>NUCLEOTIDE SEQUENCE [LARGE SCALE GENOMIC DNA]</scope>
    <source>
        <strain evidence="6">CC-503</strain>
    </source>
</reference>
<dbReference type="FunFam" id="1.20.120.850:FF:000045">
    <property type="entry name" value="SWI/SNF chromatin remodeling complex component"/>
    <property type="match status" value="1"/>
</dbReference>
<dbReference type="FunFam" id="3.40.50.10810:FF:000020">
    <property type="entry name" value="DNA repair and recombination protein RAD54B"/>
    <property type="match status" value="1"/>
</dbReference>
<dbReference type="EMBL" id="CM008964">
    <property type="protein sequence ID" value="PNW85491.1"/>
    <property type="molecule type" value="Genomic_DNA"/>
</dbReference>
<dbReference type="GO" id="GO:0016787">
    <property type="term" value="F:hydrolase activity"/>
    <property type="evidence" value="ECO:0007669"/>
    <property type="project" value="UniProtKB-KW"/>
</dbReference>
<dbReference type="GeneID" id="5717493"/>
<dbReference type="SMART" id="SM00490">
    <property type="entry name" value="HELICc"/>
    <property type="match status" value="1"/>
</dbReference>
<feature type="compositionally biased region" description="Low complexity" evidence="2">
    <location>
        <begin position="1035"/>
        <end position="1055"/>
    </location>
</feature>
<dbReference type="InterPro" id="IPR038718">
    <property type="entry name" value="SNF2-like_sf"/>
</dbReference>
<dbReference type="Gene3D" id="3.40.50.10810">
    <property type="entry name" value="Tandem AAA-ATPase domain"/>
    <property type="match status" value="1"/>
</dbReference>
<dbReference type="Pfam" id="PF00176">
    <property type="entry name" value="SNF2-rel_dom"/>
    <property type="match status" value="1"/>
</dbReference>
<dbReference type="InterPro" id="IPR027417">
    <property type="entry name" value="P-loop_NTPase"/>
</dbReference>
<feature type="region of interest" description="Disordered" evidence="2">
    <location>
        <begin position="938"/>
        <end position="1074"/>
    </location>
</feature>
<feature type="region of interest" description="Disordered" evidence="2">
    <location>
        <begin position="1"/>
        <end position="67"/>
    </location>
</feature>
<gene>
    <name evidence="5" type="ORF">CHLRE_03g189000v5</name>
</gene>
<dbReference type="GO" id="GO:0000724">
    <property type="term" value="P:double-strand break repair via homologous recombination"/>
    <property type="evidence" value="ECO:0000318"/>
    <property type="project" value="GO_Central"/>
</dbReference>
<dbReference type="CDD" id="cd18004">
    <property type="entry name" value="DEXHc_RAD54"/>
    <property type="match status" value="1"/>
</dbReference>
<proteinExistence type="predicted"/>
<dbReference type="KEGG" id="cre:CHLRE_03g189000v5"/>
<dbReference type="Gene3D" id="1.20.120.850">
    <property type="entry name" value="SWI2/SNF2 ATPases, N-terminal domain"/>
    <property type="match status" value="1"/>
</dbReference>
<feature type="compositionally biased region" description="Low complexity" evidence="2">
    <location>
        <begin position="18"/>
        <end position="38"/>
    </location>
</feature>
<accession>A0A2K3DY77</accession>
<evidence type="ECO:0000259" key="3">
    <source>
        <dbReference type="PROSITE" id="PS51192"/>
    </source>
</evidence>
<dbReference type="GO" id="GO:0015616">
    <property type="term" value="F:DNA translocase activity"/>
    <property type="evidence" value="ECO:0000318"/>
    <property type="project" value="GO_Central"/>
</dbReference>
<dbReference type="SMART" id="SM00487">
    <property type="entry name" value="DEXDc"/>
    <property type="match status" value="1"/>
</dbReference>
<dbReference type="Proteomes" id="UP000006906">
    <property type="component" value="Chromosome 3"/>
</dbReference>
<organism evidence="5 6">
    <name type="scientific">Chlamydomonas reinhardtii</name>
    <name type="common">Chlamydomonas smithii</name>
    <dbReference type="NCBI Taxonomy" id="3055"/>
    <lineage>
        <taxon>Eukaryota</taxon>
        <taxon>Viridiplantae</taxon>
        <taxon>Chlorophyta</taxon>
        <taxon>core chlorophytes</taxon>
        <taxon>Chlorophyceae</taxon>
        <taxon>CS clade</taxon>
        <taxon>Chlamydomonadales</taxon>
        <taxon>Chlamydomonadaceae</taxon>
        <taxon>Chlamydomonas</taxon>
    </lineage>
</organism>